<dbReference type="PANTHER" id="PTHR45296:SF1">
    <property type="entry name" value="TRANSDUCIN_WD40 REPEAT-LIKE SUPERFAMILY PROTEIN"/>
    <property type="match status" value="1"/>
</dbReference>
<dbReference type="AlphaFoldDB" id="A0A4U6USP0"/>
<dbReference type="PANTHER" id="PTHR45296">
    <property type="entry name" value="TRANSDUCIN/WD40 REPEAT-LIKE SUPERFAMILY PROTEIN"/>
    <property type="match status" value="1"/>
</dbReference>
<proteinExistence type="predicted"/>
<protein>
    <submittedName>
        <fullName evidence="1">Uncharacterized protein</fullName>
    </submittedName>
</protein>
<name>A0A4U6USP0_SETVI</name>
<organism evidence="1 2">
    <name type="scientific">Setaria viridis</name>
    <name type="common">Green bristlegrass</name>
    <name type="synonym">Setaria italica subsp. viridis</name>
    <dbReference type="NCBI Taxonomy" id="4556"/>
    <lineage>
        <taxon>Eukaryota</taxon>
        <taxon>Viridiplantae</taxon>
        <taxon>Streptophyta</taxon>
        <taxon>Embryophyta</taxon>
        <taxon>Tracheophyta</taxon>
        <taxon>Spermatophyta</taxon>
        <taxon>Magnoliopsida</taxon>
        <taxon>Liliopsida</taxon>
        <taxon>Poales</taxon>
        <taxon>Poaceae</taxon>
        <taxon>PACMAD clade</taxon>
        <taxon>Panicoideae</taxon>
        <taxon>Panicodae</taxon>
        <taxon>Paniceae</taxon>
        <taxon>Cenchrinae</taxon>
        <taxon>Setaria</taxon>
    </lineage>
</organism>
<sequence>MGPQPKPLETYNYNRDEINQIAVSSKGFLAAADDSGDVKIVNTIQKCLYKRLREPTQVFAAVYNSFLGDLGQQSLVALTRSSLHGISPKGEHYFLLITDHLNCKMAVLLAVQGNVSTLLLFIR</sequence>
<evidence type="ECO:0000313" key="2">
    <source>
        <dbReference type="Proteomes" id="UP000298652"/>
    </source>
</evidence>
<dbReference type="Proteomes" id="UP000298652">
    <property type="component" value="Chromosome 5"/>
</dbReference>
<reference evidence="1" key="1">
    <citation type="submission" date="2019-03" db="EMBL/GenBank/DDBJ databases">
        <title>WGS assembly of Setaria viridis.</title>
        <authorList>
            <person name="Huang P."/>
            <person name="Jenkins J."/>
            <person name="Grimwood J."/>
            <person name="Barry K."/>
            <person name="Healey A."/>
            <person name="Mamidi S."/>
            <person name="Sreedasyam A."/>
            <person name="Shu S."/>
            <person name="Feldman M."/>
            <person name="Wu J."/>
            <person name="Yu Y."/>
            <person name="Chen C."/>
            <person name="Johnson J."/>
            <person name="Rokhsar D."/>
            <person name="Baxter I."/>
            <person name="Schmutz J."/>
            <person name="Brutnell T."/>
            <person name="Kellogg E."/>
        </authorList>
    </citation>
    <scope>NUCLEOTIDE SEQUENCE [LARGE SCALE GENOMIC DNA]</scope>
</reference>
<dbReference type="Gramene" id="TKW14057">
    <property type="protein sequence ID" value="TKW14057"/>
    <property type="gene ID" value="SEVIR_5G142451v2"/>
</dbReference>
<gene>
    <name evidence="1" type="ORF">SEVIR_5G142451v2</name>
</gene>
<evidence type="ECO:0000313" key="1">
    <source>
        <dbReference type="EMBL" id="TKW14057.1"/>
    </source>
</evidence>
<dbReference type="EMBL" id="CM016556">
    <property type="protein sequence ID" value="TKW14057.1"/>
    <property type="molecule type" value="Genomic_DNA"/>
</dbReference>
<keyword evidence="2" id="KW-1185">Reference proteome</keyword>
<accession>A0A4U6USP0</accession>